<dbReference type="Pfam" id="PF07853">
    <property type="entry name" value="DUF1648"/>
    <property type="match status" value="1"/>
</dbReference>
<feature type="transmembrane region" description="Helical" evidence="1">
    <location>
        <begin position="97"/>
        <end position="115"/>
    </location>
</feature>
<dbReference type="PANTHER" id="PTHR37810">
    <property type="entry name" value="IMMUNITY PROTEIN SDPI"/>
    <property type="match status" value="1"/>
</dbReference>
<feature type="transmembrane region" description="Helical" evidence="1">
    <location>
        <begin position="127"/>
        <end position="145"/>
    </location>
</feature>
<evidence type="ECO:0000313" key="3">
    <source>
        <dbReference type="EMBL" id="CAA6830316.1"/>
    </source>
</evidence>
<name>A0A6S6UAP1_9BACT</name>
<dbReference type="InterPro" id="IPR026272">
    <property type="entry name" value="SdpI"/>
</dbReference>
<feature type="transmembrane region" description="Helical" evidence="1">
    <location>
        <begin position="12"/>
        <end position="33"/>
    </location>
</feature>
<feature type="transmembrane region" description="Helical" evidence="1">
    <location>
        <begin position="53"/>
        <end position="77"/>
    </location>
</feature>
<dbReference type="InterPro" id="IPR025962">
    <property type="entry name" value="SdpI/YhfL"/>
</dbReference>
<dbReference type="EMBL" id="CACVAQ010000547">
    <property type="protein sequence ID" value="CAA6830316.1"/>
    <property type="molecule type" value="Genomic_DNA"/>
</dbReference>
<gene>
    <name evidence="3" type="ORF">HELGO_WM27251</name>
</gene>
<feature type="domain" description="DUF1648" evidence="2">
    <location>
        <begin position="21"/>
        <end position="66"/>
    </location>
</feature>
<sequence>MTKTINPPSTSLAKELLLIFITILPLVYLFIVWNDLPDQVPMHWNFQGEIDRYGSKASLGWLVLLMNVPIYLLLLFLPKIAAKQESIERMGKKYYRLRLILQIFIAALVLAILLASSGATQIPIESLLAYCFLFFMLSFGNYMGSIRQNHFMGIRTPWTLENEAVWKKTHQLGGRLWIGGAIIGFILLFFLPKNWALMSIIFLMILPLLLATGYSFVLFKKLKNTPAS</sequence>
<proteinExistence type="predicted"/>
<reference evidence="3" key="1">
    <citation type="submission" date="2020-01" db="EMBL/GenBank/DDBJ databases">
        <authorList>
            <person name="Meier V. D."/>
            <person name="Meier V D."/>
        </authorList>
    </citation>
    <scope>NUCLEOTIDE SEQUENCE</scope>
    <source>
        <strain evidence="3">HLG_WM_MAG_10</strain>
    </source>
</reference>
<dbReference type="GO" id="GO:0009636">
    <property type="term" value="P:response to toxic substance"/>
    <property type="evidence" value="ECO:0007669"/>
    <property type="project" value="TreeGrafter"/>
</dbReference>
<organism evidence="3">
    <name type="scientific">uncultured Aureispira sp</name>
    <dbReference type="NCBI Taxonomy" id="1331704"/>
    <lineage>
        <taxon>Bacteria</taxon>
        <taxon>Pseudomonadati</taxon>
        <taxon>Bacteroidota</taxon>
        <taxon>Saprospiria</taxon>
        <taxon>Saprospirales</taxon>
        <taxon>Saprospiraceae</taxon>
        <taxon>Aureispira</taxon>
        <taxon>environmental samples</taxon>
    </lineage>
</organism>
<protein>
    <submittedName>
        <fullName evidence="3">DUF1648 domain-containing protein</fullName>
    </submittedName>
</protein>
<dbReference type="PANTHER" id="PTHR37810:SF5">
    <property type="entry name" value="IMMUNITY PROTEIN SDPI"/>
    <property type="match status" value="1"/>
</dbReference>
<keyword evidence="1" id="KW-1133">Transmembrane helix</keyword>
<evidence type="ECO:0000256" key="1">
    <source>
        <dbReference type="SAM" id="Phobius"/>
    </source>
</evidence>
<dbReference type="PIRSF" id="PIRSF038959">
    <property type="entry name" value="SdpI"/>
    <property type="match status" value="1"/>
</dbReference>
<dbReference type="AlphaFoldDB" id="A0A6S6UAP1"/>
<dbReference type="InterPro" id="IPR012867">
    <property type="entry name" value="DUF1648"/>
</dbReference>
<feature type="transmembrane region" description="Helical" evidence="1">
    <location>
        <begin position="197"/>
        <end position="219"/>
    </location>
</feature>
<dbReference type="Pfam" id="PF13630">
    <property type="entry name" value="SdpI"/>
    <property type="match status" value="1"/>
</dbReference>
<evidence type="ECO:0000259" key="2">
    <source>
        <dbReference type="Pfam" id="PF07853"/>
    </source>
</evidence>
<feature type="transmembrane region" description="Helical" evidence="1">
    <location>
        <begin position="172"/>
        <end position="191"/>
    </location>
</feature>
<keyword evidence="1" id="KW-0472">Membrane</keyword>
<keyword evidence="1" id="KW-0812">Transmembrane</keyword>
<accession>A0A6S6UAP1</accession>